<feature type="region of interest" description="Disordered" evidence="1">
    <location>
        <begin position="1"/>
        <end position="22"/>
    </location>
</feature>
<dbReference type="RefSeq" id="WP_160846503.1">
    <property type="nucleotide sequence ID" value="NZ_WVHT01000022.1"/>
</dbReference>
<accession>A0A7K1YFE5</accession>
<evidence type="ECO:0000313" key="2">
    <source>
        <dbReference type="EMBL" id="MXV53324.1"/>
    </source>
</evidence>
<organism evidence="2 3">
    <name type="scientific">Hufsiella arboris</name>
    <dbReference type="NCBI Taxonomy" id="2695275"/>
    <lineage>
        <taxon>Bacteria</taxon>
        <taxon>Pseudomonadati</taxon>
        <taxon>Bacteroidota</taxon>
        <taxon>Sphingobacteriia</taxon>
        <taxon>Sphingobacteriales</taxon>
        <taxon>Sphingobacteriaceae</taxon>
        <taxon>Hufsiella</taxon>
    </lineage>
</organism>
<dbReference type="EMBL" id="WVHT01000022">
    <property type="protein sequence ID" value="MXV53324.1"/>
    <property type="molecule type" value="Genomic_DNA"/>
</dbReference>
<reference evidence="2 3" key="1">
    <citation type="submission" date="2019-11" db="EMBL/GenBank/DDBJ databases">
        <title>Pedobacter sp. HMF7647 Genome sequencing and assembly.</title>
        <authorList>
            <person name="Kang H."/>
            <person name="Kim H."/>
            <person name="Joh K."/>
        </authorList>
    </citation>
    <scope>NUCLEOTIDE SEQUENCE [LARGE SCALE GENOMIC DNA]</scope>
    <source>
        <strain evidence="2 3">HMF7647</strain>
    </source>
</reference>
<comment type="caution">
    <text evidence="2">The sequence shown here is derived from an EMBL/GenBank/DDBJ whole genome shotgun (WGS) entry which is preliminary data.</text>
</comment>
<feature type="compositionally biased region" description="Basic and acidic residues" evidence="1">
    <location>
        <begin position="34"/>
        <end position="48"/>
    </location>
</feature>
<sequence>MREKNGECARQSRKIERKAARKKSKIFLAGMKKDSHLCNPETKGRLKEQNTQAQAQGRKLQNMTD</sequence>
<keyword evidence="3" id="KW-1185">Reference proteome</keyword>
<protein>
    <recommendedName>
        <fullName evidence="4">Small EDRK-rich factor-like N-terminal domain-containing protein</fullName>
    </recommendedName>
</protein>
<evidence type="ECO:0000256" key="1">
    <source>
        <dbReference type="SAM" id="MobiDB-lite"/>
    </source>
</evidence>
<dbReference type="Proteomes" id="UP000466586">
    <property type="component" value="Unassembled WGS sequence"/>
</dbReference>
<dbReference type="AlphaFoldDB" id="A0A7K1YFE5"/>
<proteinExistence type="predicted"/>
<feature type="compositionally biased region" description="Polar residues" evidence="1">
    <location>
        <begin position="49"/>
        <end position="65"/>
    </location>
</feature>
<evidence type="ECO:0008006" key="4">
    <source>
        <dbReference type="Google" id="ProtNLM"/>
    </source>
</evidence>
<name>A0A7K1YFE5_9SPHI</name>
<gene>
    <name evidence="2" type="ORF">GS399_20380</name>
</gene>
<feature type="region of interest" description="Disordered" evidence="1">
    <location>
        <begin position="34"/>
        <end position="65"/>
    </location>
</feature>
<evidence type="ECO:0000313" key="3">
    <source>
        <dbReference type="Proteomes" id="UP000466586"/>
    </source>
</evidence>